<dbReference type="AlphaFoldDB" id="A0A381RT87"/>
<gene>
    <name evidence="2" type="ORF">METZ01_LOCUS47195</name>
</gene>
<dbReference type="Pfam" id="PF00149">
    <property type="entry name" value="Metallophos"/>
    <property type="match status" value="1"/>
</dbReference>
<organism evidence="2">
    <name type="scientific">marine metagenome</name>
    <dbReference type="NCBI Taxonomy" id="408172"/>
    <lineage>
        <taxon>unclassified sequences</taxon>
        <taxon>metagenomes</taxon>
        <taxon>ecological metagenomes</taxon>
    </lineage>
</organism>
<dbReference type="PANTHER" id="PTHR42850:SF4">
    <property type="entry name" value="ZINC-DEPENDENT ENDOPOLYPHOSPHATASE"/>
    <property type="match status" value="1"/>
</dbReference>
<dbReference type="InterPro" id="IPR029052">
    <property type="entry name" value="Metallo-depent_PP-like"/>
</dbReference>
<name>A0A381RT87_9ZZZZ</name>
<proteinExistence type="predicted"/>
<dbReference type="GO" id="GO:0016791">
    <property type="term" value="F:phosphatase activity"/>
    <property type="evidence" value="ECO:0007669"/>
    <property type="project" value="TreeGrafter"/>
</dbReference>
<sequence length="218" mass="25119">MNLIGDIQGNYRTLQALLKQMPDDEPVSVGDMVDRGPRSLEVLEFFRLHGEALLGNHEHMMLDYFKGSGIYVPGLWLMNSGDATLSSLKLERSGSLPGELQDYLESLPLMLLREGLLVTHAPIHRRWRLEDIASPDHLERSPMEQSVIWNREDPIPRDGYFQVFGHNGYRYVRAQFFDRRFVILPESAYAVCIDTVRGQVLSGLHWPSCRIFEQEYID</sequence>
<dbReference type="InterPro" id="IPR050126">
    <property type="entry name" value="Ap4A_hydrolase"/>
</dbReference>
<dbReference type="EMBL" id="UINC01002226">
    <property type="protein sequence ID" value="SUZ94341.1"/>
    <property type="molecule type" value="Genomic_DNA"/>
</dbReference>
<feature type="domain" description="Calcineurin-like phosphoesterase" evidence="1">
    <location>
        <begin position="3"/>
        <end position="170"/>
    </location>
</feature>
<dbReference type="PANTHER" id="PTHR42850">
    <property type="entry name" value="METALLOPHOSPHOESTERASE"/>
    <property type="match status" value="1"/>
</dbReference>
<dbReference type="Gene3D" id="3.60.21.10">
    <property type="match status" value="1"/>
</dbReference>
<protein>
    <recommendedName>
        <fullName evidence="1">Calcineurin-like phosphoesterase domain-containing protein</fullName>
    </recommendedName>
</protein>
<dbReference type="SUPFAM" id="SSF56300">
    <property type="entry name" value="Metallo-dependent phosphatases"/>
    <property type="match status" value="1"/>
</dbReference>
<dbReference type="GO" id="GO:0005737">
    <property type="term" value="C:cytoplasm"/>
    <property type="evidence" value="ECO:0007669"/>
    <property type="project" value="TreeGrafter"/>
</dbReference>
<reference evidence="2" key="1">
    <citation type="submission" date="2018-05" db="EMBL/GenBank/DDBJ databases">
        <authorList>
            <person name="Lanie J.A."/>
            <person name="Ng W.-L."/>
            <person name="Kazmierczak K.M."/>
            <person name="Andrzejewski T.M."/>
            <person name="Davidsen T.M."/>
            <person name="Wayne K.J."/>
            <person name="Tettelin H."/>
            <person name="Glass J.I."/>
            <person name="Rusch D."/>
            <person name="Podicherti R."/>
            <person name="Tsui H.-C.T."/>
            <person name="Winkler M.E."/>
        </authorList>
    </citation>
    <scope>NUCLEOTIDE SEQUENCE</scope>
</reference>
<evidence type="ECO:0000259" key="1">
    <source>
        <dbReference type="Pfam" id="PF00149"/>
    </source>
</evidence>
<accession>A0A381RT87</accession>
<evidence type="ECO:0000313" key="2">
    <source>
        <dbReference type="EMBL" id="SUZ94341.1"/>
    </source>
</evidence>
<dbReference type="InterPro" id="IPR004843">
    <property type="entry name" value="Calcineurin-like_PHP"/>
</dbReference>